<evidence type="ECO:0000256" key="1">
    <source>
        <dbReference type="SAM" id="Phobius"/>
    </source>
</evidence>
<dbReference type="SUPFAM" id="SSF48317">
    <property type="entry name" value="Acid phosphatase/Vanadium-dependent haloperoxidase"/>
    <property type="match status" value="1"/>
</dbReference>
<dbReference type="Gene3D" id="1.20.144.10">
    <property type="entry name" value="Phosphatidic acid phosphatase type 2/haloperoxidase"/>
    <property type="match status" value="1"/>
</dbReference>
<keyword evidence="1" id="KW-1133">Transmembrane helix</keyword>
<dbReference type="SMART" id="SM00014">
    <property type="entry name" value="acidPPc"/>
    <property type="match status" value="1"/>
</dbReference>
<evidence type="ECO:0000313" key="4">
    <source>
        <dbReference type="EMBL" id="CAD8896905.1"/>
    </source>
</evidence>
<reference evidence="4" key="1">
    <citation type="submission" date="2021-01" db="EMBL/GenBank/DDBJ databases">
        <authorList>
            <person name="Corre E."/>
            <person name="Pelletier E."/>
            <person name="Niang G."/>
            <person name="Scheremetjew M."/>
            <person name="Finn R."/>
            <person name="Kale V."/>
            <person name="Holt S."/>
            <person name="Cochrane G."/>
            <person name="Meng A."/>
            <person name="Brown T."/>
            <person name="Cohen L."/>
        </authorList>
    </citation>
    <scope>NUCLEOTIDE SEQUENCE</scope>
    <source>
        <strain evidence="4">308</strain>
    </source>
</reference>
<gene>
    <name evidence="3" type="ORF">CHYS00102_LOCUS24118</name>
    <name evidence="4" type="ORF">CHYS00102_LOCUS24119</name>
</gene>
<organism evidence="4">
    <name type="scientific">Corethron hystrix</name>
    <dbReference type="NCBI Taxonomy" id="216773"/>
    <lineage>
        <taxon>Eukaryota</taxon>
        <taxon>Sar</taxon>
        <taxon>Stramenopiles</taxon>
        <taxon>Ochrophyta</taxon>
        <taxon>Bacillariophyta</taxon>
        <taxon>Coscinodiscophyceae</taxon>
        <taxon>Corethrophycidae</taxon>
        <taxon>Corethrales</taxon>
        <taxon>Corethraceae</taxon>
        <taxon>Corethron</taxon>
    </lineage>
</organism>
<dbReference type="InterPro" id="IPR036938">
    <property type="entry name" value="PAP2/HPO_sf"/>
</dbReference>
<feature type="transmembrane region" description="Helical" evidence="1">
    <location>
        <begin position="66"/>
        <end position="90"/>
    </location>
</feature>
<name>A0A6U5KB34_9STRA</name>
<dbReference type="AlphaFoldDB" id="A0A6U5KB34"/>
<evidence type="ECO:0000259" key="2">
    <source>
        <dbReference type="SMART" id="SM00014"/>
    </source>
</evidence>
<dbReference type="EMBL" id="HBFR01033086">
    <property type="protein sequence ID" value="CAD8896905.1"/>
    <property type="molecule type" value="Transcribed_RNA"/>
</dbReference>
<keyword evidence="1" id="KW-0472">Membrane</keyword>
<feature type="transmembrane region" description="Helical" evidence="1">
    <location>
        <begin position="110"/>
        <end position="126"/>
    </location>
</feature>
<dbReference type="InterPro" id="IPR000326">
    <property type="entry name" value="PAP2/HPO"/>
</dbReference>
<dbReference type="EMBL" id="HBFR01033085">
    <property type="protein sequence ID" value="CAD8896904.1"/>
    <property type="molecule type" value="Transcribed_RNA"/>
</dbReference>
<feature type="domain" description="Phosphatidic acid phosphatase type 2/haloperoxidase" evidence="2">
    <location>
        <begin position="109"/>
        <end position="230"/>
    </location>
</feature>
<proteinExistence type="predicted"/>
<sequence>MEDSALETPHNHRQWMPQLAPVVSGSLLFWLVLPKLLPARGGGAALACGTTAWCASDAIDLAVSEILVFMPLFSGLLSHVFTMVACPVLSLHALRAANLDSAGTFRQDSAIFVATFAVNMGVNRIVKDASARQRPCYYWGREGATEASLFHSQEFRSFYSGDTSLAWAAVAAATSLLVCRGCNEAARRVAVRGAALAGVGSLLRIVGDMHWLTDVLVGTLAGIAIGAGMPPLILRAINDGDYVTLEHVV</sequence>
<keyword evidence="1" id="KW-0812">Transmembrane</keyword>
<evidence type="ECO:0000313" key="3">
    <source>
        <dbReference type="EMBL" id="CAD8896904.1"/>
    </source>
</evidence>
<accession>A0A6U5KB34</accession>
<protein>
    <recommendedName>
        <fullName evidence="2">Phosphatidic acid phosphatase type 2/haloperoxidase domain-containing protein</fullName>
    </recommendedName>
</protein>
<feature type="transmembrane region" description="Helical" evidence="1">
    <location>
        <begin position="15"/>
        <end position="33"/>
    </location>
</feature>
<dbReference type="Pfam" id="PF01569">
    <property type="entry name" value="PAP2"/>
    <property type="match status" value="1"/>
</dbReference>